<dbReference type="PANTHER" id="PTHR25465">
    <property type="entry name" value="B-BOX DOMAIN CONTAINING"/>
    <property type="match status" value="1"/>
</dbReference>
<evidence type="ECO:0000259" key="8">
    <source>
        <dbReference type="PROSITE" id="PS50188"/>
    </source>
</evidence>
<dbReference type="InterPro" id="IPR058030">
    <property type="entry name" value="TRIM8/14/16/25/29/45/65_CC"/>
</dbReference>
<organism evidence="9 10">
    <name type="scientific">Stegastes partitus</name>
    <name type="common">bicolor damselfish</name>
    <dbReference type="NCBI Taxonomy" id="144197"/>
    <lineage>
        <taxon>Eukaryota</taxon>
        <taxon>Metazoa</taxon>
        <taxon>Chordata</taxon>
        <taxon>Craniata</taxon>
        <taxon>Vertebrata</taxon>
        <taxon>Euteleostomi</taxon>
        <taxon>Actinopterygii</taxon>
        <taxon>Neopterygii</taxon>
        <taxon>Teleostei</taxon>
        <taxon>Neoteleostei</taxon>
        <taxon>Acanthomorphata</taxon>
        <taxon>Ovalentaria</taxon>
        <taxon>Pomacentridae</taxon>
        <taxon>Stegastes</taxon>
    </lineage>
</organism>
<evidence type="ECO:0000259" key="7">
    <source>
        <dbReference type="PROSITE" id="PS50119"/>
    </source>
</evidence>
<dbReference type="SUPFAM" id="SSF57850">
    <property type="entry name" value="RING/U-box"/>
    <property type="match status" value="1"/>
</dbReference>
<accession>A0A9Y4NGA2</accession>
<dbReference type="InterPro" id="IPR017907">
    <property type="entry name" value="Znf_RING_CS"/>
</dbReference>
<evidence type="ECO:0000256" key="4">
    <source>
        <dbReference type="PROSITE-ProRule" id="PRU00024"/>
    </source>
</evidence>
<dbReference type="InterPro" id="IPR001841">
    <property type="entry name" value="Znf_RING"/>
</dbReference>
<dbReference type="Pfam" id="PF25600">
    <property type="entry name" value="TRIM_CC"/>
    <property type="match status" value="1"/>
</dbReference>
<dbReference type="SMART" id="SM00184">
    <property type="entry name" value="RING"/>
    <property type="match status" value="1"/>
</dbReference>
<dbReference type="Gene3D" id="3.30.160.60">
    <property type="entry name" value="Classic Zinc Finger"/>
    <property type="match status" value="1"/>
</dbReference>
<evidence type="ECO:0000313" key="9">
    <source>
        <dbReference type="Proteomes" id="UP000694891"/>
    </source>
</evidence>
<dbReference type="SUPFAM" id="SSF57845">
    <property type="entry name" value="B-box zinc-binding domain"/>
    <property type="match status" value="1"/>
</dbReference>
<sequence>MDLEKLSCSICLDLLKDPVTIPCGHSYCMNCIRSHWDEEDQKETHSCPQCRQTFRPRPDLVRNTMFADLVEEVKKTRLQSAPADLCYAGPGDVSCDFCTGRKLKAVKSCLQCLVSYCEQHLQPHYDVAALKKHKLVDPSRKLEENICSRHNEVMKIFCRTDQQCICYLCLMDEHKGHDTVSAAAERKDKQRELAANRDKIQQRIKEKENSVKVLQQEIAELRRISSELEQLSHTEDHIQFLHNYTLLSAASDARPVKHTEGVAAAVSDTTDELQDFLAEEESSQMAQLSDEKRKEYPKTRHEFFKYSCKTTLDPSTAHEYIQLEGKFKAKNSFVRKLPHPDRFTDWPQVLCRENMTGRHYWEVEWKGPEVFIVVSSKSISRSGAESAFGNNNISWALQCFCDGYEFRCNNYRTYIPGPPSSRIGVYLDLDLQKRGLHSILSFYSITDTMTLIHRVQDTFNWQLCLGFGLSEGASVEICKLSKA</sequence>
<dbReference type="AlphaFoldDB" id="A0A9Y4NGA2"/>
<dbReference type="InterPro" id="IPR043136">
    <property type="entry name" value="B30.2/SPRY_sf"/>
</dbReference>
<dbReference type="InterPro" id="IPR013320">
    <property type="entry name" value="ConA-like_dom_sf"/>
</dbReference>
<feature type="coiled-coil region" evidence="5">
    <location>
        <begin position="190"/>
        <end position="234"/>
    </location>
</feature>
<dbReference type="InterPro" id="IPR000315">
    <property type="entry name" value="Znf_B-box"/>
</dbReference>
<dbReference type="InterPro" id="IPR006574">
    <property type="entry name" value="PRY"/>
</dbReference>
<dbReference type="GeneID" id="103369742"/>
<proteinExistence type="predicted"/>
<evidence type="ECO:0000256" key="3">
    <source>
        <dbReference type="ARBA" id="ARBA00022833"/>
    </source>
</evidence>
<reference evidence="10" key="1">
    <citation type="submission" date="2025-08" db="UniProtKB">
        <authorList>
            <consortium name="RefSeq"/>
        </authorList>
    </citation>
    <scope>IDENTIFICATION</scope>
</reference>
<dbReference type="PROSITE" id="PS50089">
    <property type="entry name" value="ZF_RING_2"/>
    <property type="match status" value="1"/>
</dbReference>
<evidence type="ECO:0000256" key="2">
    <source>
        <dbReference type="ARBA" id="ARBA00022771"/>
    </source>
</evidence>
<dbReference type="Gene3D" id="4.10.830.40">
    <property type="match status" value="1"/>
</dbReference>
<dbReference type="InterPro" id="IPR013083">
    <property type="entry name" value="Znf_RING/FYVE/PHD"/>
</dbReference>
<dbReference type="SUPFAM" id="SSF49899">
    <property type="entry name" value="Concanavalin A-like lectins/glucanases"/>
    <property type="match status" value="1"/>
</dbReference>
<keyword evidence="3" id="KW-0862">Zinc</keyword>
<gene>
    <name evidence="10" type="primary">LOC103369742</name>
</gene>
<dbReference type="GO" id="GO:0005737">
    <property type="term" value="C:cytoplasm"/>
    <property type="evidence" value="ECO:0007669"/>
    <property type="project" value="UniProtKB-ARBA"/>
</dbReference>
<keyword evidence="2 4" id="KW-0863">Zinc-finger</keyword>
<dbReference type="PROSITE" id="PS50188">
    <property type="entry name" value="B302_SPRY"/>
    <property type="match status" value="1"/>
</dbReference>
<protein>
    <submittedName>
        <fullName evidence="10">Tripartite motif-containing protein 16-like</fullName>
    </submittedName>
</protein>
<name>A0A9Y4NGA2_9TELE</name>
<evidence type="ECO:0000259" key="6">
    <source>
        <dbReference type="PROSITE" id="PS50089"/>
    </source>
</evidence>
<evidence type="ECO:0000256" key="5">
    <source>
        <dbReference type="SAM" id="Coils"/>
    </source>
</evidence>
<dbReference type="Pfam" id="PF00643">
    <property type="entry name" value="zf-B_box"/>
    <property type="match status" value="1"/>
</dbReference>
<dbReference type="GO" id="GO:0008270">
    <property type="term" value="F:zinc ion binding"/>
    <property type="evidence" value="ECO:0007669"/>
    <property type="project" value="UniProtKB-KW"/>
</dbReference>
<dbReference type="PROSITE" id="PS00518">
    <property type="entry name" value="ZF_RING_1"/>
    <property type="match status" value="1"/>
</dbReference>
<evidence type="ECO:0000256" key="1">
    <source>
        <dbReference type="ARBA" id="ARBA00022723"/>
    </source>
</evidence>
<feature type="domain" description="B box-type" evidence="7">
    <location>
        <begin position="142"/>
        <end position="182"/>
    </location>
</feature>
<feature type="domain" description="RING-type" evidence="6">
    <location>
        <begin position="8"/>
        <end position="51"/>
    </location>
</feature>
<keyword evidence="9" id="KW-1185">Reference proteome</keyword>
<dbReference type="Pfam" id="PF15227">
    <property type="entry name" value="zf-C3HC4_4"/>
    <property type="match status" value="1"/>
</dbReference>
<dbReference type="InterPro" id="IPR001870">
    <property type="entry name" value="B30.2/SPRY"/>
</dbReference>
<keyword evidence="5" id="KW-0175">Coiled coil</keyword>
<dbReference type="CDD" id="cd19802">
    <property type="entry name" value="Bbox1_TRIM8-like"/>
    <property type="match status" value="1"/>
</dbReference>
<dbReference type="Proteomes" id="UP000694891">
    <property type="component" value="Unplaced"/>
</dbReference>
<dbReference type="Gene3D" id="3.30.40.10">
    <property type="entry name" value="Zinc/RING finger domain, C3HC4 (zinc finger)"/>
    <property type="match status" value="1"/>
</dbReference>
<dbReference type="CDD" id="cd14686">
    <property type="entry name" value="bZIP"/>
    <property type="match status" value="1"/>
</dbReference>
<dbReference type="InterPro" id="IPR051051">
    <property type="entry name" value="E3_ubiq-ligase_TRIM/RNF"/>
</dbReference>
<dbReference type="PROSITE" id="PS50119">
    <property type="entry name" value="ZF_BBOX"/>
    <property type="match status" value="1"/>
</dbReference>
<dbReference type="SMART" id="SM00336">
    <property type="entry name" value="BBOX"/>
    <property type="match status" value="1"/>
</dbReference>
<dbReference type="PANTHER" id="PTHR25465:SF5">
    <property type="entry name" value="E3 UBIQUITIN_ISG15 LIGASE TRIM25-RELATED"/>
    <property type="match status" value="1"/>
</dbReference>
<feature type="domain" description="B30.2/SPRY" evidence="8">
    <location>
        <begin position="290"/>
        <end position="483"/>
    </location>
</feature>
<evidence type="ECO:0000313" key="10">
    <source>
        <dbReference type="RefSeq" id="XP_008296758.1"/>
    </source>
</evidence>
<dbReference type="SMART" id="SM00589">
    <property type="entry name" value="PRY"/>
    <property type="match status" value="1"/>
</dbReference>
<keyword evidence="1" id="KW-0479">Metal-binding</keyword>
<dbReference type="Gene3D" id="2.60.120.920">
    <property type="match status" value="1"/>
</dbReference>
<dbReference type="CDD" id="cd19769">
    <property type="entry name" value="Bbox2_TRIM16-like"/>
    <property type="match status" value="1"/>
</dbReference>
<dbReference type="RefSeq" id="XP_008296758.1">
    <property type="nucleotide sequence ID" value="XM_008298536.1"/>
</dbReference>